<dbReference type="Gene3D" id="3.40.50.720">
    <property type="entry name" value="NAD(P)-binding Rossmann-like Domain"/>
    <property type="match status" value="1"/>
</dbReference>
<dbReference type="NCBIfam" id="TIGR03366">
    <property type="entry name" value="HpnZ_proposed"/>
    <property type="match status" value="1"/>
</dbReference>
<keyword evidence="5" id="KW-0862">Zinc</keyword>
<accession>A0A7W9MTC4</accession>
<evidence type="ECO:0000256" key="6">
    <source>
        <dbReference type="ARBA" id="ARBA00023002"/>
    </source>
</evidence>
<dbReference type="InterPro" id="IPR013149">
    <property type="entry name" value="ADH-like_C"/>
</dbReference>
<dbReference type="GO" id="GO:0004022">
    <property type="term" value="F:alcohol dehydrogenase (NAD+) activity"/>
    <property type="evidence" value="ECO:0007669"/>
    <property type="project" value="UniProtKB-EC"/>
</dbReference>
<evidence type="ECO:0000256" key="2">
    <source>
        <dbReference type="ARBA" id="ARBA00008072"/>
    </source>
</evidence>
<keyword evidence="11" id="KW-1185">Reference proteome</keyword>
<dbReference type="GO" id="GO:0046872">
    <property type="term" value="F:metal ion binding"/>
    <property type="evidence" value="ECO:0007669"/>
    <property type="project" value="UniProtKB-KW"/>
</dbReference>
<evidence type="ECO:0000259" key="8">
    <source>
        <dbReference type="Pfam" id="PF00107"/>
    </source>
</evidence>
<keyword evidence="6" id="KW-0560">Oxidoreductase</keyword>
<dbReference type="InterPro" id="IPR013154">
    <property type="entry name" value="ADH-like_N"/>
</dbReference>
<evidence type="ECO:0000256" key="1">
    <source>
        <dbReference type="ARBA" id="ARBA00001947"/>
    </source>
</evidence>
<evidence type="ECO:0000259" key="9">
    <source>
        <dbReference type="Pfam" id="PF08240"/>
    </source>
</evidence>
<dbReference type="Pfam" id="PF00107">
    <property type="entry name" value="ADH_zinc_N"/>
    <property type="match status" value="1"/>
</dbReference>
<proteinExistence type="inferred from homology"/>
<evidence type="ECO:0000313" key="10">
    <source>
        <dbReference type="EMBL" id="MBB5835651.1"/>
    </source>
</evidence>
<comment type="cofactor">
    <cofactor evidence="1">
        <name>Zn(2+)</name>
        <dbReference type="ChEBI" id="CHEBI:29105"/>
    </cofactor>
</comment>
<sequence>MDPRAGAVIASVQLWRGGSTLDLVDVPVPRPAVGEVLVEVRLATVCGSDLHTVLGRRPSPAPSVLGHEAVGTILELGDGPVRYGDGSPAEVGDRIVWGVTVPCGHCDRCLDGRTAKCRTLRKVGHEPFDGDWALSGCYASHVLLPAGATLVRVPDEVPDEVAAPAACATATVAAAVEQAGPMLGREVVVSGAGMLGLVAVAMAAEAGAAGIVVLDPDAGRRATAAAFGATVTGDPRRTTLGEVDVAFELSGAADAVEQLAAALTIGGRLVLAGSVSPGRPVAVDPEQVVRRWATVTGVHNYEPRHLAQAVDFLARTSQLRPWGSLVADPVPLDDLRALLAERVGGPVRTAVRP</sequence>
<comment type="caution">
    <text evidence="10">The sequence shown here is derived from an EMBL/GenBank/DDBJ whole genome shotgun (WGS) entry which is preliminary data.</text>
</comment>
<feature type="domain" description="Alcohol dehydrogenase-like C-terminal" evidence="8">
    <location>
        <begin position="195"/>
        <end position="314"/>
    </location>
</feature>
<dbReference type="InterPro" id="IPR011032">
    <property type="entry name" value="GroES-like_sf"/>
</dbReference>
<dbReference type="InterPro" id="IPR017743">
    <property type="entry name" value="ADH_phosphonate_catab-assoc"/>
</dbReference>
<reference evidence="10 11" key="1">
    <citation type="submission" date="2020-08" db="EMBL/GenBank/DDBJ databases">
        <title>Sequencing the genomes of 1000 actinobacteria strains.</title>
        <authorList>
            <person name="Klenk H.-P."/>
        </authorList>
    </citation>
    <scope>NUCLEOTIDE SEQUENCE [LARGE SCALE GENOMIC DNA]</scope>
    <source>
        <strain evidence="10 11">DSM 28967</strain>
    </source>
</reference>
<evidence type="ECO:0000256" key="7">
    <source>
        <dbReference type="ARBA" id="ARBA00023027"/>
    </source>
</evidence>
<evidence type="ECO:0000313" key="11">
    <source>
        <dbReference type="Proteomes" id="UP000549971"/>
    </source>
</evidence>
<comment type="similarity">
    <text evidence="2">Belongs to the zinc-containing alcohol dehydrogenase family.</text>
</comment>
<dbReference type="PANTHER" id="PTHR42940:SF3">
    <property type="entry name" value="ALCOHOL DEHYDROGENASE 1-RELATED"/>
    <property type="match status" value="1"/>
</dbReference>
<keyword evidence="7" id="KW-0520">NAD</keyword>
<dbReference type="RefSeq" id="WP_184795269.1">
    <property type="nucleotide sequence ID" value="NZ_JACHMY010000001.1"/>
</dbReference>
<dbReference type="PANTHER" id="PTHR42940">
    <property type="entry name" value="ALCOHOL DEHYDROGENASE 1-RELATED"/>
    <property type="match status" value="1"/>
</dbReference>
<keyword evidence="4" id="KW-0479">Metal-binding</keyword>
<dbReference type="SUPFAM" id="SSF50129">
    <property type="entry name" value="GroES-like"/>
    <property type="match status" value="1"/>
</dbReference>
<dbReference type="CDD" id="cd08231">
    <property type="entry name" value="MDR_TM0436_like"/>
    <property type="match status" value="1"/>
</dbReference>
<evidence type="ECO:0000256" key="4">
    <source>
        <dbReference type="ARBA" id="ARBA00022723"/>
    </source>
</evidence>
<gene>
    <name evidence="10" type="ORF">HDA39_002385</name>
</gene>
<dbReference type="Pfam" id="PF08240">
    <property type="entry name" value="ADH_N"/>
    <property type="match status" value="1"/>
</dbReference>
<protein>
    <recommendedName>
        <fullName evidence="3">alcohol dehydrogenase</fullName>
        <ecNumber evidence="3">1.1.1.1</ecNumber>
    </recommendedName>
</protein>
<dbReference type="EMBL" id="JACHMY010000001">
    <property type="protein sequence ID" value="MBB5835651.1"/>
    <property type="molecule type" value="Genomic_DNA"/>
</dbReference>
<dbReference type="EC" id="1.1.1.1" evidence="3"/>
<dbReference type="InterPro" id="IPR036291">
    <property type="entry name" value="NAD(P)-bd_dom_sf"/>
</dbReference>
<evidence type="ECO:0000256" key="3">
    <source>
        <dbReference type="ARBA" id="ARBA00013190"/>
    </source>
</evidence>
<organism evidence="10 11">
    <name type="scientific">Kribbella italica</name>
    <dbReference type="NCBI Taxonomy" id="1540520"/>
    <lineage>
        <taxon>Bacteria</taxon>
        <taxon>Bacillati</taxon>
        <taxon>Actinomycetota</taxon>
        <taxon>Actinomycetes</taxon>
        <taxon>Propionibacteriales</taxon>
        <taxon>Kribbellaceae</taxon>
        <taxon>Kribbella</taxon>
    </lineage>
</organism>
<dbReference type="AlphaFoldDB" id="A0A7W9MTC4"/>
<dbReference type="Proteomes" id="UP000549971">
    <property type="component" value="Unassembled WGS sequence"/>
</dbReference>
<feature type="domain" description="Alcohol dehydrogenase-like N-terminal" evidence="9">
    <location>
        <begin position="34"/>
        <end position="155"/>
    </location>
</feature>
<dbReference type="GO" id="GO:0005737">
    <property type="term" value="C:cytoplasm"/>
    <property type="evidence" value="ECO:0007669"/>
    <property type="project" value="TreeGrafter"/>
</dbReference>
<evidence type="ECO:0000256" key="5">
    <source>
        <dbReference type="ARBA" id="ARBA00022833"/>
    </source>
</evidence>
<dbReference type="SUPFAM" id="SSF51735">
    <property type="entry name" value="NAD(P)-binding Rossmann-fold domains"/>
    <property type="match status" value="1"/>
</dbReference>
<dbReference type="Gene3D" id="3.90.180.10">
    <property type="entry name" value="Medium-chain alcohol dehydrogenases, catalytic domain"/>
    <property type="match status" value="1"/>
</dbReference>
<name>A0A7W9MTC4_9ACTN</name>